<protein>
    <submittedName>
        <fullName evidence="2">Uncharacterized protein</fullName>
    </submittedName>
</protein>
<dbReference type="RefSeq" id="WP_134070158.1">
    <property type="nucleotide sequence ID" value="NZ_PECH01000004.1"/>
</dbReference>
<feature type="transmembrane region" description="Helical" evidence="1">
    <location>
        <begin position="105"/>
        <end position="128"/>
    </location>
</feature>
<keyword evidence="1" id="KW-0812">Transmembrane</keyword>
<name>A0A4R8S4K5_9MYCO</name>
<evidence type="ECO:0000313" key="3">
    <source>
        <dbReference type="Proteomes" id="UP000295117"/>
    </source>
</evidence>
<reference evidence="2 3" key="1">
    <citation type="journal article" date="2019" name="Sci. Rep.">
        <title>Extended insight into the Mycobacterium chelonae-abscessus complex through whole genome sequencing of Mycobacterium salmoniphilum outbreak and Mycobacterium salmoniphilum-like strains.</title>
        <authorList>
            <person name="Behra P.R.K."/>
            <person name="Das S."/>
            <person name="Pettersson B.M.F."/>
            <person name="Shirreff L."/>
            <person name="DuCote T."/>
            <person name="Jacobsson K.G."/>
            <person name="Ennis D.G."/>
            <person name="Kirsebom L.A."/>
        </authorList>
    </citation>
    <scope>NUCLEOTIDE SEQUENCE [LARGE SCALE GENOMIC DNA]</scope>
    <source>
        <strain evidence="2 3">DE 4585</strain>
    </source>
</reference>
<dbReference type="Proteomes" id="UP000295117">
    <property type="component" value="Unassembled WGS sequence"/>
</dbReference>
<gene>
    <name evidence="2" type="ORF">DE4585_01145</name>
</gene>
<proteinExistence type="predicted"/>
<dbReference type="EMBL" id="PECH01000004">
    <property type="protein sequence ID" value="TDZ85826.1"/>
    <property type="molecule type" value="Genomic_DNA"/>
</dbReference>
<keyword evidence="1" id="KW-0472">Membrane</keyword>
<evidence type="ECO:0000313" key="2">
    <source>
        <dbReference type="EMBL" id="TDZ85826.1"/>
    </source>
</evidence>
<organism evidence="2 3">
    <name type="scientific">Mycobacteroides salmoniphilum</name>
    <dbReference type="NCBI Taxonomy" id="404941"/>
    <lineage>
        <taxon>Bacteria</taxon>
        <taxon>Bacillati</taxon>
        <taxon>Actinomycetota</taxon>
        <taxon>Actinomycetes</taxon>
        <taxon>Mycobacteriales</taxon>
        <taxon>Mycobacteriaceae</taxon>
        <taxon>Mycobacteroides</taxon>
    </lineage>
</organism>
<feature type="transmembrane region" description="Helical" evidence="1">
    <location>
        <begin position="12"/>
        <end position="34"/>
    </location>
</feature>
<feature type="transmembrane region" description="Helical" evidence="1">
    <location>
        <begin position="76"/>
        <end position="99"/>
    </location>
</feature>
<accession>A0A4R8S4K5</accession>
<evidence type="ECO:0000256" key="1">
    <source>
        <dbReference type="SAM" id="Phobius"/>
    </source>
</evidence>
<dbReference type="AlphaFoldDB" id="A0A4R8S4K5"/>
<feature type="transmembrane region" description="Helical" evidence="1">
    <location>
        <begin position="46"/>
        <end position="64"/>
    </location>
</feature>
<sequence length="133" mass="13440">MSRTDDGDTRAGNAAVAFGVPAVAFALLFGFRFVDDAAVSEVRMDLVAVAIAASAATLVGARYAGGTAPVLGKAAAAMLVAADLVIATGAAIGVADIYLGRAPYLVGWFIDVAALGWVGASIAAIRAWRSRRV</sequence>
<comment type="caution">
    <text evidence="2">The sequence shown here is derived from an EMBL/GenBank/DDBJ whole genome shotgun (WGS) entry which is preliminary data.</text>
</comment>
<keyword evidence="1" id="KW-1133">Transmembrane helix</keyword>